<gene>
    <name evidence="3" type="ORF">GQR93_13705</name>
</gene>
<feature type="transmembrane region" description="Helical" evidence="2">
    <location>
        <begin position="66"/>
        <end position="88"/>
    </location>
</feature>
<organism evidence="3 4">
    <name type="scientific">Lentilactobacillus hilgardii</name>
    <name type="common">Lactobacillus hilgardii</name>
    <dbReference type="NCBI Taxonomy" id="1588"/>
    <lineage>
        <taxon>Bacteria</taxon>
        <taxon>Bacillati</taxon>
        <taxon>Bacillota</taxon>
        <taxon>Bacilli</taxon>
        <taxon>Lactobacillales</taxon>
        <taxon>Lactobacillaceae</taxon>
        <taxon>Lentilactobacillus</taxon>
    </lineage>
</organism>
<keyword evidence="2" id="KW-0812">Transmembrane</keyword>
<keyword evidence="2" id="KW-1133">Transmembrane helix</keyword>
<dbReference type="RefSeq" id="WP_003550651.1">
    <property type="nucleotide sequence ID" value="NZ_CM125935.1"/>
</dbReference>
<evidence type="ECO:0000313" key="4">
    <source>
        <dbReference type="Proteomes" id="UP000465035"/>
    </source>
</evidence>
<dbReference type="GeneID" id="69059430"/>
<evidence type="ECO:0000313" key="3">
    <source>
        <dbReference type="EMBL" id="QHB53168.1"/>
    </source>
</evidence>
<dbReference type="Proteomes" id="UP000465035">
    <property type="component" value="Chromosome"/>
</dbReference>
<feature type="coiled-coil region" evidence="1">
    <location>
        <begin position="36"/>
        <end position="63"/>
    </location>
</feature>
<evidence type="ECO:0008006" key="5">
    <source>
        <dbReference type="Google" id="ProtNLM"/>
    </source>
</evidence>
<name>A0A6P1E8Q3_LENHI</name>
<reference evidence="3 4" key="1">
    <citation type="submission" date="2019-12" db="EMBL/GenBank/DDBJ databases">
        <title>Lactobacillus hilgardii FLUB.</title>
        <authorList>
            <person name="Gustaw K."/>
        </authorList>
    </citation>
    <scope>NUCLEOTIDE SEQUENCE [LARGE SCALE GENOMIC DNA]</scope>
    <source>
        <strain evidence="3 4">FLUB</strain>
    </source>
</reference>
<sequence length="89" mass="9942">MARTMSERGTEQINFTKTLIDIKTDVARISTKLDDLNAISNKADRALETATETQREIDQLSKIQNWLIATLVTGIGTPILIIIVKAWLT</sequence>
<dbReference type="EMBL" id="CP047121">
    <property type="protein sequence ID" value="QHB53168.1"/>
    <property type="molecule type" value="Genomic_DNA"/>
</dbReference>
<evidence type="ECO:0000256" key="1">
    <source>
        <dbReference type="SAM" id="Coils"/>
    </source>
</evidence>
<keyword evidence="1" id="KW-0175">Coiled coil</keyword>
<dbReference type="AlphaFoldDB" id="A0A6P1E8Q3"/>
<dbReference type="SMR" id="A0A6P1E8Q3"/>
<proteinExistence type="predicted"/>
<keyword evidence="2" id="KW-0472">Membrane</keyword>
<protein>
    <recommendedName>
        <fullName evidence="5">Hemolysin XhlA</fullName>
    </recommendedName>
</protein>
<accession>A0A6P1E8Q3</accession>
<evidence type="ECO:0000256" key="2">
    <source>
        <dbReference type="SAM" id="Phobius"/>
    </source>
</evidence>